<evidence type="ECO:0000256" key="7">
    <source>
        <dbReference type="ARBA" id="ARBA00022989"/>
    </source>
</evidence>
<dbReference type="GO" id="GO:0015173">
    <property type="term" value="F:aromatic amino acid transmembrane transporter activity"/>
    <property type="evidence" value="ECO:0007669"/>
    <property type="project" value="InterPro"/>
</dbReference>
<proteinExistence type="predicted"/>
<feature type="transmembrane region" description="Helical" evidence="9">
    <location>
        <begin position="337"/>
        <end position="358"/>
    </location>
</feature>
<evidence type="ECO:0000256" key="1">
    <source>
        <dbReference type="ARBA" id="ARBA00004429"/>
    </source>
</evidence>
<evidence type="ECO:0000256" key="9">
    <source>
        <dbReference type="SAM" id="Phobius"/>
    </source>
</evidence>
<dbReference type="PANTHER" id="PTHR46997">
    <property type="entry name" value="LOW AFFINITY TRYPTOPHAN PERMEASE-RELATED"/>
    <property type="match status" value="1"/>
</dbReference>
<organism evidence="10 11">
    <name type="scientific">Candidatus Azoamicus ciliaticola</name>
    <dbReference type="NCBI Taxonomy" id="2652803"/>
    <lineage>
        <taxon>Bacteria</taxon>
        <taxon>Pseudomonadati</taxon>
        <taxon>Pseudomonadota</taxon>
        <taxon>Gammaproteobacteria</taxon>
        <taxon>Candidatus Azoamicaceae</taxon>
        <taxon>Candidatus Azoamicus</taxon>
    </lineage>
</organism>
<reference evidence="10 11" key="1">
    <citation type="submission" date="2020-04" db="EMBL/GenBank/DDBJ databases">
        <authorList>
            <person name="Graf S J."/>
        </authorList>
    </citation>
    <scope>NUCLEOTIDE SEQUENCE [LARGE SCALE GENOMIC DNA]</scope>
    <source>
        <strain evidence="10">1</strain>
    </source>
</reference>
<sequence>MIKIISSIFFISCTSIGAGILALPCLTVYNGFFYSTMVFIICYIFMTISAFLMLETTLWFKKNTNIISVINQILGYKWKVIASIIYISLLYSLISAYILAYTKWMMSNDLSNKYTLIPSLLIYIVLIYLITFHKNEMFKKINNILSILLFLTYTIIIFKCLNYVKMDNIKTYNLENISNIFTLAITSFGFAIIIPTLSDFLKKKNKILYKTILLGSLIPLIIYILWILIMLGVFPLSGEFSLQYITQQKIPADVIFTNFISKIINSESIIKIIKIFSFLAVITSLIGVATSLKDFLSDERILKKNNIIILIAIIIPPILAIIYLKLGFIALLKLSGILVSFLLGIIPTITVWYGRYILKIKGKITIPGGKFLLTMNCSFFLYAIINDIFKL</sequence>
<keyword evidence="7 9" id="KW-1133">Transmembrane helix</keyword>
<dbReference type="GO" id="GO:0003333">
    <property type="term" value="P:amino acid transmembrane transport"/>
    <property type="evidence" value="ECO:0007669"/>
    <property type="project" value="InterPro"/>
</dbReference>
<feature type="transmembrane region" description="Helical" evidence="9">
    <location>
        <begin position="212"/>
        <end position="234"/>
    </location>
</feature>
<feature type="transmembrane region" description="Helical" evidence="9">
    <location>
        <begin position="144"/>
        <end position="164"/>
    </location>
</feature>
<feature type="transmembrane region" description="Helical" evidence="9">
    <location>
        <begin position="80"/>
        <end position="102"/>
    </location>
</feature>
<evidence type="ECO:0000256" key="4">
    <source>
        <dbReference type="ARBA" id="ARBA00022519"/>
    </source>
</evidence>
<feature type="transmembrane region" description="Helical" evidence="9">
    <location>
        <begin position="114"/>
        <end position="132"/>
    </location>
</feature>
<feature type="transmembrane region" description="Helical" evidence="9">
    <location>
        <begin position="308"/>
        <end position="331"/>
    </location>
</feature>
<evidence type="ECO:0000256" key="2">
    <source>
        <dbReference type="ARBA" id="ARBA00022448"/>
    </source>
</evidence>
<keyword evidence="4" id="KW-0997">Cell inner membrane</keyword>
<evidence type="ECO:0000256" key="6">
    <source>
        <dbReference type="ARBA" id="ARBA00022970"/>
    </source>
</evidence>
<keyword evidence="8 9" id="KW-0472">Membrane</keyword>
<protein>
    <submittedName>
        <fullName evidence="10">Tyrosine-specific transport protein</fullName>
    </submittedName>
</protein>
<keyword evidence="6" id="KW-0029">Amino-acid transport</keyword>
<dbReference type="PANTHER" id="PTHR46997:SF2">
    <property type="entry name" value="TYROSINE-SPECIFIC TRANSPORT SYSTEM"/>
    <property type="match status" value="1"/>
</dbReference>
<keyword evidence="2" id="KW-0813">Transport</keyword>
<evidence type="ECO:0000256" key="3">
    <source>
        <dbReference type="ARBA" id="ARBA00022475"/>
    </source>
</evidence>
<dbReference type="AlphaFoldDB" id="A0A6J5JYZ2"/>
<comment type="subcellular location">
    <subcellularLocation>
        <location evidence="1">Cell inner membrane</location>
        <topology evidence="1">Multi-pass membrane protein</topology>
    </subcellularLocation>
</comment>
<dbReference type="Proteomes" id="UP000509549">
    <property type="component" value="Chromosome"/>
</dbReference>
<keyword evidence="11" id="KW-1185">Reference proteome</keyword>
<dbReference type="PRINTS" id="PR00166">
    <property type="entry name" value="AROAAPRMEASE"/>
</dbReference>
<dbReference type="GO" id="GO:0005886">
    <property type="term" value="C:plasma membrane"/>
    <property type="evidence" value="ECO:0007669"/>
    <property type="project" value="UniProtKB-SubCell"/>
</dbReference>
<dbReference type="InterPro" id="IPR018227">
    <property type="entry name" value="Amino_acid_transport_2"/>
</dbReference>
<dbReference type="Gene3D" id="1.20.1740.10">
    <property type="entry name" value="Amino acid/polyamine transporter I"/>
    <property type="match status" value="1"/>
</dbReference>
<feature type="transmembrane region" description="Helical" evidence="9">
    <location>
        <begin position="370"/>
        <end position="389"/>
    </location>
</feature>
<dbReference type="RefSeq" id="WP_176604768.1">
    <property type="nucleotide sequence ID" value="NZ_LR794158.1"/>
</dbReference>
<evidence type="ECO:0000313" key="11">
    <source>
        <dbReference type="Proteomes" id="UP000509549"/>
    </source>
</evidence>
<evidence type="ECO:0000313" key="10">
    <source>
        <dbReference type="EMBL" id="CAB3976230.1"/>
    </source>
</evidence>
<dbReference type="KEGG" id="acil:ESZ_00008"/>
<dbReference type="InterPro" id="IPR013059">
    <property type="entry name" value="Trp_tyr_transpt"/>
</dbReference>
<dbReference type="Pfam" id="PF03222">
    <property type="entry name" value="Trp_Tyr_perm"/>
    <property type="match status" value="1"/>
</dbReference>
<evidence type="ECO:0000256" key="5">
    <source>
        <dbReference type="ARBA" id="ARBA00022692"/>
    </source>
</evidence>
<keyword evidence="5 9" id="KW-0812">Transmembrane</keyword>
<dbReference type="EMBL" id="LR794158">
    <property type="protein sequence ID" value="CAB3976230.1"/>
    <property type="molecule type" value="Genomic_DNA"/>
</dbReference>
<feature type="transmembrane region" description="Helical" evidence="9">
    <location>
        <begin position="275"/>
        <end position="296"/>
    </location>
</feature>
<feature type="transmembrane region" description="Helical" evidence="9">
    <location>
        <begin position="32"/>
        <end position="60"/>
    </location>
</feature>
<evidence type="ECO:0000256" key="8">
    <source>
        <dbReference type="ARBA" id="ARBA00023136"/>
    </source>
</evidence>
<keyword evidence="3" id="KW-1003">Cell membrane</keyword>
<gene>
    <name evidence="10" type="primary">tyrP_1</name>
    <name evidence="10" type="ORF">ESZ_00008</name>
</gene>
<feature type="transmembrane region" description="Helical" evidence="9">
    <location>
        <begin position="176"/>
        <end position="200"/>
    </location>
</feature>
<name>A0A6J5JYZ2_9GAMM</name>
<accession>A0A6J5JYZ2</accession>